<evidence type="ECO:0000313" key="3">
    <source>
        <dbReference type="Proteomes" id="UP000011058"/>
    </source>
</evidence>
<proteinExistence type="inferred from homology"/>
<protein>
    <submittedName>
        <fullName evidence="2">Outer membrane efflux protein</fullName>
    </submittedName>
</protein>
<sequence>MSIYDTLKSINVRSINSLLIKSATIKPDICTQNRTVNSLFFLKMFLKLLAAVCSLGVLPSAAQDTLSLTLRQADSLFLRQNLQALAGRFQIDAARAQVAQARLFDNPTVYLELNAFNPTAGQLFDVGPGGQKALSIQQTILLAGKRNKRVAVATQQARLTELQFSDLLRSLRFDLHSRFYSIYFTASSLRIYDQQRGRLTEIIAAFERQYGKNNVSLREIVRLKALLLQLTNDQLELRNLLIDQQRDLRVLLQTEAAVRPIVLDADIVRYSQSLPSLQEATALAFSNRPDLQGSDVAVRQADANLALQRALATPDVRLGGMFDQNASYTPNYIGLTASIDLPILNRNQGNIRSAQAQGQFLRLGQRNLQSVVENEIRASLEQIQQTEQAYRSIDPNFSGQYDELIQSVLRNFEKGNLSLVEFVDLFETYLDNTRQLNRLRADRVNAYEQLTYVIGTDIFR</sequence>
<reference evidence="2 3" key="1">
    <citation type="journal article" date="2012" name="J. Bacteriol.">
        <title>Genome Sequence of Fibrella aestuarina BUZ 2T, a Filamentous Marine Bacterium.</title>
        <authorList>
            <person name="Filippini M."/>
            <person name="Qi W."/>
            <person name="Blom J."/>
            <person name="Goesmann A."/>
            <person name="Smits T.H."/>
            <person name="Bagheri H.C."/>
        </authorList>
    </citation>
    <scope>NUCLEOTIDE SEQUENCE [LARGE SCALE GENOMIC DNA]</scope>
    <source>
        <strain evidence="3">BUZ 2T</strain>
    </source>
</reference>
<gene>
    <name evidence="2" type="primary">czcC1</name>
    <name evidence="2" type="ORF">FAES_0790</name>
</gene>
<evidence type="ECO:0000256" key="1">
    <source>
        <dbReference type="ARBA" id="ARBA00007613"/>
    </source>
</evidence>
<dbReference type="InterPro" id="IPR003423">
    <property type="entry name" value="OMP_efflux"/>
</dbReference>
<name>I0K3U8_9BACT</name>
<dbReference type="EMBL" id="HE796683">
    <property type="protein sequence ID" value="CCG98801.1"/>
    <property type="molecule type" value="Genomic_DNA"/>
</dbReference>
<dbReference type="InterPro" id="IPR010131">
    <property type="entry name" value="MdtP/NodT-like"/>
</dbReference>
<dbReference type="KEGG" id="fae:FAES_0790"/>
<dbReference type="PANTHER" id="PTHR30203">
    <property type="entry name" value="OUTER MEMBRANE CATION EFFLUX PROTEIN"/>
    <property type="match status" value="1"/>
</dbReference>
<dbReference type="PATRIC" id="fig|1166018.3.peg.2506"/>
<dbReference type="SUPFAM" id="SSF56954">
    <property type="entry name" value="Outer membrane efflux proteins (OEP)"/>
    <property type="match status" value="1"/>
</dbReference>
<comment type="similarity">
    <text evidence="1">Belongs to the outer membrane factor (OMF) (TC 1.B.17) family.</text>
</comment>
<organism evidence="2 3">
    <name type="scientific">Fibrella aestuarina BUZ 2</name>
    <dbReference type="NCBI Taxonomy" id="1166018"/>
    <lineage>
        <taxon>Bacteria</taxon>
        <taxon>Pseudomonadati</taxon>
        <taxon>Bacteroidota</taxon>
        <taxon>Cytophagia</taxon>
        <taxon>Cytophagales</taxon>
        <taxon>Spirosomataceae</taxon>
        <taxon>Fibrella</taxon>
    </lineage>
</organism>
<dbReference type="Pfam" id="PF02321">
    <property type="entry name" value="OEP"/>
    <property type="match status" value="1"/>
</dbReference>
<accession>I0K3U8</accession>
<dbReference type="PANTHER" id="PTHR30203:SF23">
    <property type="entry name" value="OUTER MEMBRANE EFFLUX PROTEIN"/>
    <property type="match status" value="1"/>
</dbReference>
<evidence type="ECO:0000313" key="2">
    <source>
        <dbReference type="EMBL" id="CCG98801.1"/>
    </source>
</evidence>
<dbReference type="eggNOG" id="COG1538">
    <property type="taxonomic scope" value="Bacteria"/>
</dbReference>
<dbReference type="STRING" id="1166018.FAES_0790"/>
<dbReference type="HOGENOM" id="CLU_012817_14_4_10"/>
<dbReference type="Gene3D" id="1.20.1600.10">
    <property type="entry name" value="Outer membrane efflux proteins (OEP)"/>
    <property type="match status" value="1"/>
</dbReference>
<dbReference type="GO" id="GO:0015562">
    <property type="term" value="F:efflux transmembrane transporter activity"/>
    <property type="evidence" value="ECO:0007669"/>
    <property type="project" value="InterPro"/>
</dbReference>
<dbReference type="AlphaFoldDB" id="I0K3U8"/>
<keyword evidence="3" id="KW-1185">Reference proteome</keyword>
<dbReference type="Proteomes" id="UP000011058">
    <property type="component" value="Chromosome"/>
</dbReference>